<sequence>MNSSANTASATALCGVKLKPYSCTRLLRSRDLSSRRTFCRIKWHPTKRSEPFSLLTSKMTRYYLARQTAVEPLIQGPQYALDQPPNCPATSTCISKLPCTSYDIPELHNRWCLLPWIPRGGGISRQLDALHINIELRVVCRGRVIPQRFVPTNRSVSISVEACNDGLRAAHNPWANAAQACKPQDAHLNSKP</sequence>
<proteinExistence type="predicted"/>
<dbReference type="AlphaFoldDB" id="B0DJM0"/>
<dbReference type="Proteomes" id="UP000001194">
    <property type="component" value="Unassembled WGS sequence"/>
</dbReference>
<dbReference type="GeneID" id="6079799"/>
<protein>
    <submittedName>
        <fullName evidence="1">Predicted protein</fullName>
    </submittedName>
</protein>
<dbReference type="EMBL" id="DS547114">
    <property type="protein sequence ID" value="EDR05231.1"/>
    <property type="molecule type" value="Genomic_DNA"/>
</dbReference>
<accession>B0DJM0</accession>
<keyword evidence="2" id="KW-1185">Reference proteome</keyword>
<organism evidence="2">
    <name type="scientific">Laccaria bicolor (strain S238N-H82 / ATCC MYA-4686)</name>
    <name type="common">Bicoloured deceiver</name>
    <name type="synonym">Laccaria laccata var. bicolor</name>
    <dbReference type="NCBI Taxonomy" id="486041"/>
    <lineage>
        <taxon>Eukaryota</taxon>
        <taxon>Fungi</taxon>
        <taxon>Dikarya</taxon>
        <taxon>Basidiomycota</taxon>
        <taxon>Agaricomycotina</taxon>
        <taxon>Agaricomycetes</taxon>
        <taxon>Agaricomycetidae</taxon>
        <taxon>Agaricales</taxon>
        <taxon>Agaricineae</taxon>
        <taxon>Hydnangiaceae</taxon>
        <taxon>Laccaria</taxon>
    </lineage>
</organism>
<evidence type="ECO:0000313" key="1">
    <source>
        <dbReference type="EMBL" id="EDR05231.1"/>
    </source>
</evidence>
<dbReference type="KEGG" id="lbc:LACBIDRAFT_329918"/>
<dbReference type="InParanoid" id="B0DJM0"/>
<reference evidence="1 2" key="1">
    <citation type="journal article" date="2008" name="Nature">
        <title>The genome of Laccaria bicolor provides insights into mycorrhizal symbiosis.</title>
        <authorList>
            <person name="Martin F."/>
            <person name="Aerts A."/>
            <person name="Ahren D."/>
            <person name="Brun A."/>
            <person name="Danchin E.G.J."/>
            <person name="Duchaussoy F."/>
            <person name="Gibon J."/>
            <person name="Kohler A."/>
            <person name="Lindquist E."/>
            <person name="Pereda V."/>
            <person name="Salamov A."/>
            <person name="Shapiro H.J."/>
            <person name="Wuyts J."/>
            <person name="Blaudez D."/>
            <person name="Buee M."/>
            <person name="Brokstein P."/>
            <person name="Canbaeck B."/>
            <person name="Cohen D."/>
            <person name="Courty P.E."/>
            <person name="Coutinho P.M."/>
            <person name="Delaruelle C."/>
            <person name="Detter J.C."/>
            <person name="Deveau A."/>
            <person name="DiFazio S."/>
            <person name="Duplessis S."/>
            <person name="Fraissinet-Tachet L."/>
            <person name="Lucic E."/>
            <person name="Frey-Klett P."/>
            <person name="Fourrey C."/>
            <person name="Feussner I."/>
            <person name="Gay G."/>
            <person name="Grimwood J."/>
            <person name="Hoegger P.J."/>
            <person name="Jain P."/>
            <person name="Kilaru S."/>
            <person name="Labbe J."/>
            <person name="Lin Y.C."/>
            <person name="Legue V."/>
            <person name="Le Tacon F."/>
            <person name="Marmeisse R."/>
            <person name="Melayah D."/>
            <person name="Montanini B."/>
            <person name="Muratet M."/>
            <person name="Nehls U."/>
            <person name="Niculita-Hirzel H."/>
            <person name="Oudot-Le Secq M.P."/>
            <person name="Peter M."/>
            <person name="Quesneville H."/>
            <person name="Rajashekar B."/>
            <person name="Reich M."/>
            <person name="Rouhier N."/>
            <person name="Schmutz J."/>
            <person name="Yin T."/>
            <person name="Chalot M."/>
            <person name="Henrissat B."/>
            <person name="Kuees U."/>
            <person name="Lucas S."/>
            <person name="Van de Peer Y."/>
            <person name="Podila G.K."/>
            <person name="Polle A."/>
            <person name="Pukkila P.J."/>
            <person name="Richardson P.M."/>
            <person name="Rouze P."/>
            <person name="Sanders I.R."/>
            <person name="Stajich J.E."/>
            <person name="Tunlid A."/>
            <person name="Tuskan G."/>
            <person name="Grigoriev I.V."/>
        </authorList>
    </citation>
    <scope>NUCLEOTIDE SEQUENCE [LARGE SCALE GENOMIC DNA]</scope>
    <source>
        <strain evidence="2">S238N-H82 / ATCC MYA-4686</strain>
    </source>
</reference>
<dbReference type="RefSeq" id="XP_001884196.1">
    <property type="nucleotide sequence ID" value="XM_001884161.1"/>
</dbReference>
<name>B0DJM0_LACBS</name>
<evidence type="ECO:0000313" key="2">
    <source>
        <dbReference type="Proteomes" id="UP000001194"/>
    </source>
</evidence>
<dbReference type="HOGENOM" id="CLU_1415398_0_0_1"/>
<gene>
    <name evidence="1" type="ORF">LACBIDRAFT_329918</name>
</gene>